<reference evidence="1" key="1">
    <citation type="submission" date="2022-02" db="EMBL/GenBank/DDBJ databases">
        <title>Plant Genome Project.</title>
        <authorList>
            <person name="Zhang R.-G."/>
        </authorList>
    </citation>
    <scope>NUCLEOTIDE SEQUENCE</scope>
    <source>
        <strain evidence="1">AT1</strain>
    </source>
</reference>
<comment type="caution">
    <text evidence="1">The sequence shown here is derived from an EMBL/GenBank/DDBJ whole genome shotgun (WGS) entry which is preliminary data.</text>
</comment>
<sequence length="123" mass="14258">MLLRPHRHCRGEEDVFFSAVDTDDVLYIRLNMPGVSRDGLEVRFEPTKDKLVVIGKRVPDPNIAEIEVVYIVPTRFFCTERIEYTLKSGMLVLSIPKKLTGEVVSNDGFEFHYQQRRLIDFAN</sequence>
<dbReference type="Proteomes" id="UP001062846">
    <property type="component" value="Chromosome 7"/>
</dbReference>
<organism evidence="1 2">
    <name type="scientific">Rhododendron molle</name>
    <name type="common">Chinese azalea</name>
    <name type="synonym">Azalea mollis</name>
    <dbReference type="NCBI Taxonomy" id="49168"/>
    <lineage>
        <taxon>Eukaryota</taxon>
        <taxon>Viridiplantae</taxon>
        <taxon>Streptophyta</taxon>
        <taxon>Embryophyta</taxon>
        <taxon>Tracheophyta</taxon>
        <taxon>Spermatophyta</taxon>
        <taxon>Magnoliopsida</taxon>
        <taxon>eudicotyledons</taxon>
        <taxon>Gunneridae</taxon>
        <taxon>Pentapetalae</taxon>
        <taxon>asterids</taxon>
        <taxon>Ericales</taxon>
        <taxon>Ericaceae</taxon>
        <taxon>Ericoideae</taxon>
        <taxon>Rhodoreae</taxon>
        <taxon>Rhododendron</taxon>
    </lineage>
</organism>
<dbReference type="EMBL" id="CM046394">
    <property type="protein sequence ID" value="KAI8545023.1"/>
    <property type="molecule type" value="Genomic_DNA"/>
</dbReference>
<accession>A0ACC0MXJ7</accession>
<protein>
    <submittedName>
        <fullName evidence="1">Uncharacterized protein</fullName>
    </submittedName>
</protein>
<keyword evidence="2" id="KW-1185">Reference proteome</keyword>
<evidence type="ECO:0000313" key="1">
    <source>
        <dbReference type="EMBL" id="KAI8545023.1"/>
    </source>
</evidence>
<proteinExistence type="predicted"/>
<evidence type="ECO:0000313" key="2">
    <source>
        <dbReference type="Proteomes" id="UP001062846"/>
    </source>
</evidence>
<name>A0ACC0MXJ7_RHOML</name>
<gene>
    <name evidence="1" type="ORF">RHMOL_Rhmol07G0011200</name>
</gene>